<feature type="signal peptide" evidence="7">
    <location>
        <begin position="1"/>
        <end position="20"/>
    </location>
</feature>
<dbReference type="InterPro" id="IPR036272">
    <property type="entry name" value="Methuselah_N_sf"/>
</dbReference>
<evidence type="ECO:0000256" key="4">
    <source>
        <dbReference type="ARBA" id="ARBA00023170"/>
    </source>
</evidence>
<dbReference type="GO" id="GO:0004930">
    <property type="term" value="F:G protein-coupled receptor activity"/>
    <property type="evidence" value="ECO:0007669"/>
    <property type="project" value="UniProtKB-KW"/>
</dbReference>
<proteinExistence type="inferred from homology"/>
<keyword evidence="4" id="KW-0675">Receptor</keyword>
<evidence type="ECO:0000313" key="9">
    <source>
        <dbReference type="Proteomes" id="UP000494165"/>
    </source>
</evidence>
<dbReference type="SUPFAM" id="SSF63877">
    <property type="entry name" value="Methuselah ectodomain"/>
    <property type="match status" value="1"/>
</dbReference>
<keyword evidence="5" id="KW-0807">Transducer</keyword>
<name>A0A8S1C2C1_9INSE</name>
<evidence type="ECO:0000256" key="5">
    <source>
        <dbReference type="ARBA" id="ARBA00023224"/>
    </source>
</evidence>
<sequence>MKLLAAAALAVLIFCSFGDSKTCKSGVKIQLGGAVSIDQGTGALLHNSTIYEKNEVVQNNSKFYFCPCNRKSCTRLCTKELAQKANLTIPTKGATLNVSSNGNKSEIVNLHEYFHVLPEGDCWSAHFLNIEEDTYQILANGSIYFINGIEGYPSIFDMYNYCLLSDLKGSSIALGCLVKEETEIDVQPTEEALNETTTDATTTTKTTSLSSKPNLKAEEEALAFQIGELNKYLRNGTREVVGSDEKNASKLCAYCKSKMQDKGYLFGMTDLEKFDKVCDRYKNTTLLQFITMGRRVCRPCADLAKNSIALCESHDCKTNGIHPFRQITRNTHTVMSLYLSGRRHKSCASYLTLKTRRTLGS</sequence>
<dbReference type="Proteomes" id="UP000494165">
    <property type="component" value="Unassembled WGS sequence"/>
</dbReference>
<evidence type="ECO:0000313" key="8">
    <source>
        <dbReference type="EMBL" id="CAB3361333.1"/>
    </source>
</evidence>
<accession>A0A8S1C2C1</accession>
<gene>
    <name evidence="8" type="ORF">CLODIP_2_CD11435</name>
</gene>
<evidence type="ECO:0000256" key="2">
    <source>
        <dbReference type="ARBA" id="ARBA00008979"/>
    </source>
</evidence>
<evidence type="ECO:0000256" key="7">
    <source>
        <dbReference type="SAM" id="SignalP"/>
    </source>
</evidence>
<dbReference type="GO" id="GO:0016020">
    <property type="term" value="C:membrane"/>
    <property type="evidence" value="ECO:0007669"/>
    <property type="project" value="UniProtKB-SubCell"/>
</dbReference>
<dbReference type="AlphaFoldDB" id="A0A8S1C2C1"/>
<reference evidence="8 9" key="1">
    <citation type="submission" date="2020-04" db="EMBL/GenBank/DDBJ databases">
        <authorList>
            <person name="Alioto T."/>
            <person name="Alioto T."/>
            <person name="Gomez Garrido J."/>
        </authorList>
    </citation>
    <scope>NUCLEOTIDE SEQUENCE [LARGE SCALE GENOMIC DNA]</scope>
</reference>
<feature type="chain" id="PRO_5035876040" evidence="7">
    <location>
        <begin position="21"/>
        <end position="361"/>
    </location>
</feature>
<keyword evidence="3" id="KW-0297">G-protein coupled receptor</keyword>
<comment type="caution">
    <text evidence="8">The sequence shown here is derived from an EMBL/GenBank/DDBJ whole genome shotgun (WGS) entry which is preliminary data.</text>
</comment>
<organism evidence="8 9">
    <name type="scientific">Cloeon dipterum</name>
    <dbReference type="NCBI Taxonomy" id="197152"/>
    <lineage>
        <taxon>Eukaryota</taxon>
        <taxon>Metazoa</taxon>
        <taxon>Ecdysozoa</taxon>
        <taxon>Arthropoda</taxon>
        <taxon>Hexapoda</taxon>
        <taxon>Insecta</taxon>
        <taxon>Pterygota</taxon>
        <taxon>Palaeoptera</taxon>
        <taxon>Ephemeroptera</taxon>
        <taxon>Pisciforma</taxon>
        <taxon>Baetidae</taxon>
        <taxon>Cloeon</taxon>
    </lineage>
</organism>
<evidence type="ECO:0000256" key="3">
    <source>
        <dbReference type="ARBA" id="ARBA00023040"/>
    </source>
</evidence>
<evidence type="ECO:0000256" key="6">
    <source>
        <dbReference type="SAM" id="MobiDB-lite"/>
    </source>
</evidence>
<dbReference type="EMBL" id="CADEPI010000005">
    <property type="protein sequence ID" value="CAB3361333.1"/>
    <property type="molecule type" value="Genomic_DNA"/>
</dbReference>
<comment type="similarity">
    <text evidence="2">Belongs to the G-protein coupled receptor 2 family. Mth subfamily.</text>
</comment>
<keyword evidence="7" id="KW-0732">Signal</keyword>
<protein>
    <submittedName>
        <fullName evidence="8">Uncharacterized protein</fullName>
    </submittedName>
</protein>
<feature type="region of interest" description="Disordered" evidence="6">
    <location>
        <begin position="189"/>
        <end position="211"/>
    </location>
</feature>
<keyword evidence="9" id="KW-1185">Reference proteome</keyword>
<comment type="subcellular location">
    <subcellularLocation>
        <location evidence="1">Membrane</location>
        <topology evidence="1">Multi-pass membrane protein</topology>
    </subcellularLocation>
</comment>
<evidence type="ECO:0000256" key="1">
    <source>
        <dbReference type="ARBA" id="ARBA00004141"/>
    </source>
</evidence>